<dbReference type="AlphaFoldDB" id="W9QN51"/>
<proteinExistence type="predicted"/>
<dbReference type="EMBL" id="KE343582">
    <property type="protein sequence ID" value="EXB36447.1"/>
    <property type="molecule type" value="Genomic_DNA"/>
</dbReference>
<organism evidence="2 3">
    <name type="scientific">Morus notabilis</name>
    <dbReference type="NCBI Taxonomy" id="981085"/>
    <lineage>
        <taxon>Eukaryota</taxon>
        <taxon>Viridiplantae</taxon>
        <taxon>Streptophyta</taxon>
        <taxon>Embryophyta</taxon>
        <taxon>Tracheophyta</taxon>
        <taxon>Spermatophyta</taxon>
        <taxon>Magnoliopsida</taxon>
        <taxon>eudicotyledons</taxon>
        <taxon>Gunneridae</taxon>
        <taxon>Pentapetalae</taxon>
        <taxon>rosids</taxon>
        <taxon>fabids</taxon>
        <taxon>Rosales</taxon>
        <taxon>Moraceae</taxon>
        <taxon>Moreae</taxon>
        <taxon>Morus</taxon>
    </lineage>
</organism>
<sequence length="72" mass="8052">MASLDEEGALEFSGARGEHATSLEMTDSLQRRGWGTHGVVGAEGGIYEEEEEEEEKEKGDIQRRLFDFYLGN</sequence>
<protein>
    <submittedName>
        <fullName evidence="2">Uncharacterized protein</fullName>
    </submittedName>
</protein>
<evidence type="ECO:0000313" key="3">
    <source>
        <dbReference type="Proteomes" id="UP000030645"/>
    </source>
</evidence>
<reference evidence="3" key="1">
    <citation type="submission" date="2013-01" db="EMBL/GenBank/DDBJ databases">
        <title>Draft Genome Sequence of a Mulberry Tree, Morus notabilis C.K. Schneid.</title>
        <authorList>
            <person name="He N."/>
            <person name="Zhao S."/>
        </authorList>
    </citation>
    <scope>NUCLEOTIDE SEQUENCE</scope>
</reference>
<keyword evidence="3" id="KW-1185">Reference proteome</keyword>
<name>W9QN51_9ROSA</name>
<feature type="region of interest" description="Disordered" evidence="1">
    <location>
        <begin position="1"/>
        <end position="37"/>
    </location>
</feature>
<dbReference type="Proteomes" id="UP000030645">
    <property type="component" value="Unassembled WGS sequence"/>
</dbReference>
<gene>
    <name evidence="2" type="ORF">L484_010014</name>
</gene>
<evidence type="ECO:0000313" key="2">
    <source>
        <dbReference type="EMBL" id="EXB36447.1"/>
    </source>
</evidence>
<evidence type="ECO:0000256" key="1">
    <source>
        <dbReference type="SAM" id="MobiDB-lite"/>
    </source>
</evidence>
<accession>W9QN51</accession>